<gene>
    <name evidence="1" type="ORF">H114_00812</name>
</gene>
<sequence length="85" mass="9413">MRLRYSVPLPGPFSVGGSVSLGGGGRRRGGGGLFVGLLRLCAYVLVAEVWVCWWCVKAWYVLGVLAHRRVTGRPTPIWRSRGGWW</sequence>
<dbReference type="PATRIC" id="fig|1284664.3.peg.167"/>
<comment type="caution">
    <text evidence="1">The sequence shown here is derived from an EMBL/GenBank/DDBJ whole genome shotgun (WGS) entry which is preliminary data.</text>
</comment>
<keyword evidence="2" id="KW-1185">Reference proteome</keyword>
<dbReference type="AlphaFoldDB" id="M3DMB3"/>
<protein>
    <submittedName>
        <fullName evidence="1">Uncharacterized protein</fullName>
    </submittedName>
</protein>
<evidence type="ECO:0000313" key="2">
    <source>
        <dbReference type="Proteomes" id="UP000011732"/>
    </source>
</evidence>
<organism evidence="1 2">
    <name type="scientific">Streptomyces gancidicus BKS 13-15</name>
    <dbReference type="NCBI Taxonomy" id="1284664"/>
    <lineage>
        <taxon>Bacteria</taxon>
        <taxon>Bacillati</taxon>
        <taxon>Actinomycetota</taxon>
        <taxon>Actinomycetes</taxon>
        <taxon>Kitasatosporales</taxon>
        <taxon>Streptomycetaceae</taxon>
        <taxon>Streptomyces</taxon>
        <taxon>Streptomyces pseudogriseolus group</taxon>
    </lineage>
</organism>
<evidence type="ECO:0000313" key="1">
    <source>
        <dbReference type="EMBL" id="EMF31125.1"/>
    </source>
</evidence>
<dbReference type="Proteomes" id="UP000011732">
    <property type="component" value="Unassembled WGS sequence"/>
</dbReference>
<reference evidence="1 2" key="1">
    <citation type="journal article" date="2013" name="Genome Announc.">
        <title>Draft Genome Sequence of Streptomyces gancidicus Strain BKS 13-15.</title>
        <authorList>
            <person name="Kumar S."/>
            <person name="Kaur N."/>
            <person name="Singh N.K."/>
            <person name="Raghava G.P."/>
            <person name="Mayilraj S."/>
        </authorList>
    </citation>
    <scope>NUCLEOTIDE SEQUENCE [LARGE SCALE GENOMIC DNA]</scope>
    <source>
        <strain evidence="1 2">BKS 13-15</strain>
    </source>
</reference>
<proteinExistence type="predicted"/>
<name>M3DMB3_STREZ</name>
<accession>M3DMB3</accession>
<dbReference type="EMBL" id="AOHP01000004">
    <property type="protein sequence ID" value="EMF31125.1"/>
    <property type="molecule type" value="Genomic_DNA"/>
</dbReference>